<dbReference type="Proteomes" id="UP000246073">
    <property type="component" value="Unassembled WGS sequence"/>
</dbReference>
<evidence type="ECO:0000313" key="2">
    <source>
        <dbReference type="Proteomes" id="UP000246073"/>
    </source>
</evidence>
<dbReference type="EMBL" id="OOFM01000004">
    <property type="protein sequence ID" value="SPL63485.1"/>
    <property type="molecule type" value="Genomic_DNA"/>
</dbReference>
<sequence>MSVRYQRHMPFSACWRCYFIRSKLSKSAWLVYEGALLQFQ</sequence>
<name>A0A2P9HHA9_9HYPH</name>
<dbReference type="AlphaFoldDB" id="A0A2P9HHA9"/>
<proteinExistence type="predicted"/>
<evidence type="ECO:0000313" key="1">
    <source>
        <dbReference type="EMBL" id="SPL63485.1"/>
    </source>
</evidence>
<accession>A0A2P9HHA9</accession>
<reference evidence="2" key="1">
    <citation type="submission" date="2017-12" db="EMBL/GenBank/DDBJ databases">
        <authorList>
            <person name="Diaz M."/>
        </authorList>
    </citation>
    <scope>NUCLEOTIDE SEQUENCE [LARGE SCALE GENOMIC DNA]</scope>
    <source>
        <strain evidence="2">FI11154</strain>
    </source>
</reference>
<gene>
    <name evidence="1" type="ORF">OHAE_3417</name>
</gene>
<organism evidence="1 2">
    <name type="scientific">Ochrobactrum soli</name>
    <dbReference type="NCBI Taxonomy" id="2448455"/>
    <lineage>
        <taxon>Bacteria</taxon>
        <taxon>Pseudomonadati</taxon>
        <taxon>Pseudomonadota</taxon>
        <taxon>Alphaproteobacteria</taxon>
        <taxon>Hyphomicrobiales</taxon>
        <taxon>Brucellaceae</taxon>
        <taxon>Brucella/Ochrobactrum group</taxon>
        <taxon>Ochrobactrum</taxon>
    </lineage>
</organism>
<protein>
    <submittedName>
        <fullName evidence="1">Uncharacterized protein</fullName>
    </submittedName>
</protein>